<comment type="caution">
    <text evidence="9">The sequence shown here is derived from an EMBL/GenBank/DDBJ whole genome shotgun (WGS) entry which is preliminary data.</text>
</comment>
<proteinExistence type="inferred from homology"/>
<dbReference type="PANTHER" id="PTHR30237:SF2">
    <property type="entry name" value="MUREIN TETRAPEPTIDE CARBOXYPEPTIDASE"/>
    <property type="match status" value="1"/>
</dbReference>
<dbReference type="SUPFAM" id="SSF52317">
    <property type="entry name" value="Class I glutamine amidotransferase-like"/>
    <property type="match status" value="1"/>
</dbReference>
<feature type="domain" description="LD-carboxypeptidase C-terminal" evidence="8">
    <location>
        <begin position="174"/>
        <end position="290"/>
    </location>
</feature>
<evidence type="ECO:0000313" key="9">
    <source>
        <dbReference type="EMBL" id="PMS23684.1"/>
    </source>
</evidence>
<feature type="active site" description="Charge relay system" evidence="6">
    <location>
        <position position="205"/>
    </location>
</feature>
<dbReference type="Proteomes" id="UP000235616">
    <property type="component" value="Unassembled WGS sequence"/>
</dbReference>
<dbReference type="SUPFAM" id="SSF141986">
    <property type="entry name" value="LD-carboxypeptidase A C-terminal domain-like"/>
    <property type="match status" value="1"/>
</dbReference>
<keyword evidence="3" id="KW-0645">Protease</keyword>
<evidence type="ECO:0000256" key="2">
    <source>
        <dbReference type="ARBA" id="ARBA00022645"/>
    </source>
</evidence>
<dbReference type="AlphaFoldDB" id="A0A2N7W2P6"/>
<evidence type="ECO:0000313" key="10">
    <source>
        <dbReference type="Proteomes" id="UP000235616"/>
    </source>
</evidence>
<keyword evidence="2 9" id="KW-0121">Carboxypeptidase</keyword>
<keyword evidence="10" id="KW-1185">Reference proteome</keyword>
<evidence type="ECO:0000259" key="7">
    <source>
        <dbReference type="Pfam" id="PF02016"/>
    </source>
</evidence>
<dbReference type="CDD" id="cd07025">
    <property type="entry name" value="Peptidase_S66"/>
    <property type="match status" value="1"/>
</dbReference>
<dbReference type="NCBIfam" id="NF008424">
    <property type="entry name" value="PRK11253.1"/>
    <property type="match status" value="1"/>
</dbReference>
<evidence type="ECO:0000256" key="5">
    <source>
        <dbReference type="ARBA" id="ARBA00022825"/>
    </source>
</evidence>
<dbReference type="OrthoDB" id="9807329at2"/>
<gene>
    <name evidence="9" type="ORF">C0Z18_00410</name>
</gene>
<evidence type="ECO:0000259" key="8">
    <source>
        <dbReference type="Pfam" id="PF17676"/>
    </source>
</evidence>
<evidence type="ECO:0000256" key="1">
    <source>
        <dbReference type="ARBA" id="ARBA00010233"/>
    </source>
</evidence>
<dbReference type="InterPro" id="IPR040449">
    <property type="entry name" value="Peptidase_S66_N"/>
</dbReference>
<feature type="active site" description="Charge relay system" evidence="6">
    <location>
        <position position="275"/>
    </location>
</feature>
<keyword evidence="4" id="KW-0378">Hydrolase</keyword>
<comment type="similarity">
    <text evidence="1">Belongs to the peptidase S66 family.</text>
</comment>
<dbReference type="Gene3D" id="3.40.50.10740">
    <property type="entry name" value="Class I glutamine amidotransferase-like"/>
    <property type="match status" value="1"/>
</dbReference>
<accession>A0A2N7W2P6</accession>
<dbReference type="EMBL" id="PNYA01000001">
    <property type="protein sequence ID" value="PMS23684.1"/>
    <property type="molecule type" value="Genomic_DNA"/>
</dbReference>
<organism evidence="9 10">
    <name type="scientific">Trinickia dabaoshanensis</name>
    <dbReference type="NCBI Taxonomy" id="564714"/>
    <lineage>
        <taxon>Bacteria</taxon>
        <taxon>Pseudomonadati</taxon>
        <taxon>Pseudomonadota</taxon>
        <taxon>Betaproteobacteria</taxon>
        <taxon>Burkholderiales</taxon>
        <taxon>Burkholderiaceae</taxon>
        <taxon>Trinickia</taxon>
    </lineage>
</organism>
<feature type="domain" description="LD-carboxypeptidase N-terminal" evidence="7">
    <location>
        <begin position="7"/>
        <end position="130"/>
    </location>
</feature>
<dbReference type="Pfam" id="PF02016">
    <property type="entry name" value="Peptidase_S66"/>
    <property type="match status" value="1"/>
</dbReference>
<name>A0A2N7W2P6_9BURK</name>
<dbReference type="GO" id="GO:0004180">
    <property type="term" value="F:carboxypeptidase activity"/>
    <property type="evidence" value="ECO:0007669"/>
    <property type="project" value="UniProtKB-KW"/>
</dbReference>
<dbReference type="InterPro" id="IPR029062">
    <property type="entry name" value="Class_I_gatase-like"/>
</dbReference>
<evidence type="ECO:0000256" key="6">
    <source>
        <dbReference type="PIRSR" id="PIRSR028757-1"/>
    </source>
</evidence>
<dbReference type="InterPro" id="IPR027461">
    <property type="entry name" value="Carboxypeptidase_A_C_sf"/>
</dbReference>
<evidence type="ECO:0000256" key="4">
    <source>
        <dbReference type="ARBA" id="ARBA00022801"/>
    </source>
</evidence>
<dbReference type="InterPro" id="IPR003507">
    <property type="entry name" value="S66_fam"/>
</dbReference>
<dbReference type="Pfam" id="PF17676">
    <property type="entry name" value="Peptidase_S66C"/>
    <property type="match status" value="1"/>
</dbReference>
<dbReference type="GO" id="GO:0006508">
    <property type="term" value="P:proteolysis"/>
    <property type="evidence" value="ECO:0007669"/>
    <property type="project" value="UniProtKB-KW"/>
</dbReference>
<feature type="active site" description="Nucleophile" evidence="6">
    <location>
        <position position="110"/>
    </location>
</feature>
<evidence type="ECO:0000256" key="3">
    <source>
        <dbReference type="ARBA" id="ARBA00022670"/>
    </source>
</evidence>
<dbReference type="PANTHER" id="PTHR30237">
    <property type="entry name" value="MURAMOYLTETRAPEPTIDE CARBOXYPEPTIDASE"/>
    <property type="match status" value="1"/>
</dbReference>
<dbReference type="InterPro" id="IPR027478">
    <property type="entry name" value="LdcA_N"/>
</dbReference>
<protein>
    <submittedName>
        <fullName evidence="9">Muramoyltetrapeptide carboxypeptidase</fullName>
    </submittedName>
</protein>
<reference evidence="9 10" key="1">
    <citation type="submission" date="2018-01" db="EMBL/GenBank/DDBJ databases">
        <title>Whole genome analyses suggest that Burkholderia sensu lato contains two further novel genera in the rhizoxinica-symbiotica group Mycetohabitans gen. nov., and Trinickia gen. nov.: implications for the evolution of diazotrophy and nodulation in the Burkholderiaceae.</title>
        <authorList>
            <person name="Estrada-de los Santos P."/>
            <person name="Palmer M."/>
            <person name="Chavez-Ramirez B."/>
            <person name="Beukes C."/>
            <person name="Steenkamp E.T."/>
            <person name="Hirsch A.M."/>
            <person name="Manyaka P."/>
            <person name="Maluk M."/>
            <person name="Lafos M."/>
            <person name="Crook M."/>
            <person name="Gross E."/>
            <person name="Simon M.F."/>
            <person name="Bueno dos Reis Junior F."/>
            <person name="Poole P.S."/>
            <person name="Venter S.N."/>
            <person name="James E.K."/>
        </authorList>
    </citation>
    <scope>NUCLEOTIDE SEQUENCE [LARGE SCALE GENOMIC DNA]</scope>
    <source>
        <strain evidence="9 10">GIMN1.004</strain>
    </source>
</reference>
<dbReference type="InterPro" id="IPR040921">
    <property type="entry name" value="Peptidase_S66C"/>
</dbReference>
<sequence>MTRSRTIEIVAPSGYPPDVPAFERAVARLRADGHRVLGDELAQRRHLRFGGTDAERANDLNRLADPDRPLPDIVLAVRGGYGAVRILDSLDYEGLSHRLSGAPIAICGHSDFTAIQLALYARAGLVTFGGPMLAGNFGAPELSGFTTEHFWRALESPEFTVSETLAQPGSIDVEGTLWGGNLAMIAALAGTPYMPRIDGGILFLEDINEHPYRLERMLYQLHLAGILARQRALVLGDFTGGKLSPYDNGYDFATMLEQVRAFSGLPIVQGLRFGHGADLVTLPFGAQARLRAGRDGFALTVNGHPTLR</sequence>
<dbReference type="Gene3D" id="3.50.30.60">
    <property type="entry name" value="LD-carboxypeptidase A C-terminal domain-like"/>
    <property type="match status" value="1"/>
</dbReference>
<keyword evidence="5" id="KW-0720">Serine protease</keyword>
<dbReference type="RefSeq" id="WP_102643394.1">
    <property type="nucleotide sequence ID" value="NZ_PNYA01000001.1"/>
</dbReference>
<dbReference type="PIRSF" id="PIRSF028757">
    <property type="entry name" value="LD-carboxypeptidase"/>
    <property type="match status" value="1"/>
</dbReference>
<dbReference type="GO" id="GO:0008236">
    <property type="term" value="F:serine-type peptidase activity"/>
    <property type="evidence" value="ECO:0007669"/>
    <property type="project" value="UniProtKB-KW"/>
</dbReference>